<keyword evidence="5 6" id="KW-0472">Membrane</keyword>
<dbReference type="GeneID" id="116211132"/>
<dbReference type="RefSeq" id="XP_031401227.1">
    <property type="nucleotide sequence ID" value="XM_031545367.1"/>
</dbReference>
<keyword evidence="7" id="KW-1185">Reference proteome</keyword>
<protein>
    <recommendedName>
        <fullName evidence="6">Copper transport protein</fullName>
    </recommendedName>
</protein>
<dbReference type="GO" id="GO:0005375">
    <property type="term" value="F:copper ion transmembrane transporter activity"/>
    <property type="evidence" value="ECO:0007669"/>
    <property type="project" value="UniProtKB-UniRule"/>
</dbReference>
<sequence length="208" mass="23123">MFLVSFSSPSPLYIHTHIYRPSHIQIPQSHRTQFFNPLVFLFLLIVIQRERQADMEGTGDHDHMGSHEMSYTHMTFYWGKDSEILFRGWPATRDGMYALALIFVFFLGVIVEWLSHCSHAKFSSGSSPPSTHSSPPNRIMTGLVQTALYGLRVGLAFLLMLAVMSFNGGVLLVAVAGHAVGFFLFGSRAIRAKPEEKAVSSDPSPCGC</sequence>
<dbReference type="OrthoDB" id="73901at2759"/>
<evidence type="ECO:0000313" key="7">
    <source>
        <dbReference type="Proteomes" id="UP000515151"/>
    </source>
</evidence>
<feature type="transmembrane region" description="Helical" evidence="6">
    <location>
        <begin position="95"/>
        <end position="114"/>
    </location>
</feature>
<reference evidence="7" key="1">
    <citation type="journal article" date="2020" name="Plant Biotechnol. J.">
        <title>The pomegranate (Punica granatum L.) draft genome dissects genetic divergence between soft- and hard-seeded cultivars.</title>
        <authorList>
            <person name="Luo X."/>
            <person name="Li H."/>
            <person name="Wu Z."/>
            <person name="Yao W."/>
            <person name="Zhao P."/>
            <person name="Cao D."/>
            <person name="Yu H."/>
            <person name="Li K."/>
            <person name="Poudel K."/>
            <person name="Zhao D."/>
            <person name="Zhang F."/>
            <person name="Xia X."/>
            <person name="Chen L."/>
            <person name="Wang Q."/>
            <person name="Jing D."/>
            <person name="Cao S."/>
        </authorList>
    </citation>
    <scope>NUCLEOTIDE SEQUENCE [LARGE SCALE GENOMIC DNA]</scope>
    <source>
        <strain evidence="7">cv. Tunisia</strain>
    </source>
</reference>
<evidence type="ECO:0000256" key="4">
    <source>
        <dbReference type="ARBA" id="ARBA00022989"/>
    </source>
</evidence>
<evidence type="ECO:0000256" key="1">
    <source>
        <dbReference type="ARBA" id="ARBA00006921"/>
    </source>
</evidence>
<dbReference type="InterPro" id="IPR007274">
    <property type="entry name" value="Cop_transporter"/>
</dbReference>
<comment type="similarity">
    <text evidence="1 6">Belongs to the copper transporter (Ctr) (TC 1.A.56) family. SLC31A subfamily.</text>
</comment>
<keyword evidence="2 6" id="KW-0812">Transmembrane</keyword>
<reference evidence="8" key="2">
    <citation type="submission" date="2025-08" db="UniProtKB">
        <authorList>
            <consortium name="RefSeq"/>
        </authorList>
    </citation>
    <scope>IDENTIFICATION</scope>
    <source>
        <tissue evidence="8">Leaf</tissue>
    </source>
</reference>
<evidence type="ECO:0000256" key="3">
    <source>
        <dbReference type="ARBA" id="ARBA00022796"/>
    </source>
</evidence>
<comment type="subcellular location">
    <subcellularLocation>
        <location evidence="6">Membrane</location>
        <topology evidence="6">Multi-pass membrane protein</topology>
    </subcellularLocation>
</comment>
<proteinExistence type="inferred from homology"/>
<dbReference type="AlphaFoldDB" id="A0A6P8DUW0"/>
<dbReference type="PANTHER" id="PTHR12483:SF117">
    <property type="entry name" value="COPPER TRANSPORTER 3"/>
    <property type="match status" value="1"/>
</dbReference>
<keyword evidence="6" id="KW-0186">Copper</keyword>
<accession>A0A6P8DUW0</accession>
<keyword evidence="4 6" id="KW-1133">Transmembrane helix</keyword>
<evidence type="ECO:0000256" key="2">
    <source>
        <dbReference type="ARBA" id="ARBA00022692"/>
    </source>
</evidence>
<dbReference type="Pfam" id="PF04145">
    <property type="entry name" value="Ctr"/>
    <property type="match status" value="2"/>
</dbReference>
<name>A0A6P8DUW0_PUNGR</name>
<organism evidence="7 8">
    <name type="scientific">Punica granatum</name>
    <name type="common">Pomegranate</name>
    <dbReference type="NCBI Taxonomy" id="22663"/>
    <lineage>
        <taxon>Eukaryota</taxon>
        <taxon>Viridiplantae</taxon>
        <taxon>Streptophyta</taxon>
        <taxon>Embryophyta</taxon>
        <taxon>Tracheophyta</taxon>
        <taxon>Spermatophyta</taxon>
        <taxon>Magnoliopsida</taxon>
        <taxon>eudicotyledons</taxon>
        <taxon>Gunneridae</taxon>
        <taxon>Pentapetalae</taxon>
        <taxon>rosids</taxon>
        <taxon>malvids</taxon>
        <taxon>Myrtales</taxon>
        <taxon>Lythraceae</taxon>
        <taxon>Punica</taxon>
    </lineage>
</organism>
<dbReference type="GO" id="GO:0005886">
    <property type="term" value="C:plasma membrane"/>
    <property type="evidence" value="ECO:0007669"/>
    <property type="project" value="TreeGrafter"/>
</dbReference>
<evidence type="ECO:0000256" key="6">
    <source>
        <dbReference type="RuleBase" id="RU367022"/>
    </source>
</evidence>
<dbReference type="Proteomes" id="UP000515151">
    <property type="component" value="Chromosome 6"/>
</dbReference>
<evidence type="ECO:0000256" key="5">
    <source>
        <dbReference type="ARBA" id="ARBA00023136"/>
    </source>
</evidence>
<keyword evidence="6" id="KW-0406">Ion transport</keyword>
<keyword evidence="3 6" id="KW-0187">Copper transport</keyword>
<gene>
    <name evidence="8" type="primary">LOC116211132</name>
</gene>
<evidence type="ECO:0000313" key="8">
    <source>
        <dbReference type="RefSeq" id="XP_031401227.1"/>
    </source>
</evidence>
<keyword evidence="6" id="KW-0813">Transport</keyword>
<dbReference type="PANTHER" id="PTHR12483">
    <property type="entry name" value="SOLUTE CARRIER FAMILY 31 COPPER TRANSPORTERS"/>
    <property type="match status" value="1"/>
</dbReference>